<keyword evidence="14" id="KW-1185">Reference proteome</keyword>
<evidence type="ECO:0000256" key="8">
    <source>
        <dbReference type="ARBA" id="ARBA00022989"/>
    </source>
</evidence>
<gene>
    <name evidence="13" type="ORF">RGQ29_018873</name>
</gene>
<evidence type="ECO:0000313" key="13">
    <source>
        <dbReference type="EMBL" id="KAK4587639.1"/>
    </source>
</evidence>
<keyword evidence="7" id="KW-0677">Repeat</keyword>
<dbReference type="FunFam" id="3.80.10.10:FF:000111">
    <property type="entry name" value="LRR receptor-like serine/threonine-protein kinase ERECTA"/>
    <property type="match status" value="1"/>
</dbReference>
<proteinExistence type="inferred from homology"/>
<dbReference type="GO" id="GO:0005886">
    <property type="term" value="C:plasma membrane"/>
    <property type="evidence" value="ECO:0007669"/>
    <property type="project" value="UniProtKB-SubCell"/>
</dbReference>
<evidence type="ECO:0000256" key="3">
    <source>
        <dbReference type="ARBA" id="ARBA00022475"/>
    </source>
</evidence>
<evidence type="ECO:0000256" key="7">
    <source>
        <dbReference type="ARBA" id="ARBA00022737"/>
    </source>
</evidence>
<evidence type="ECO:0000256" key="11">
    <source>
        <dbReference type="ARBA" id="ARBA00023180"/>
    </source>
</evidence>
<evidence type="ECO:0000256" key="9">
    <source>
        <dbReference type="ARBA" id="ARBA00023136"/>
    </source>
</evidence>
<dbReference type="PANTHER" id="PTHR48062">
    <property type="entry name" value="RECEPTOR-LIKE PROTEIN 14"/>
    <property type="match status" value="1"/>
</dbReference>
<evidence type="ECO:0000256" key="1">
    <source>
        <dbReference type="ARBA" id="ARBA00004251"/>
    </source>
</evidence>
<dbReference type="AlphaFoldDB" id="A0AAN7F981"/>
<comment type="similarity">
    <text evidence="2">Belongs to the RLP family.</text>
</comment>
<dbReference type="SMART" id="SM00369">
    <property type="entry name" value="LRR_TYP"/>
    <property type="match status" value="9"/>
</dbReference>
<dbReference type="Gene3D" id="3.80.10.10">
    <property type="entry name" value="Ribonuclease Inhibitor"/>
    <property type="match status" value="3"/>
</dbReference>
<keyword evidence="8 12" id="KW-1133">Transmembrane helix</keyword>
<keyword evidence="6" id="KW-0732">Signal</keyword>
<dbReference type="InterPro" id="IPR001611">
    <property type="entry name" value="Leu-rich_rpt"/>
</dbReference>
<keyword evidence="9 12" id="KW-0472">Membrane</keyword>
<dbReference type="Pfam" id="PF13855">
    <property type="entry name" value="LRR_8"/>
    <property type="match status" value="2"/>
</dbReference>
<dbReference type="PANTHER" id="PTHR48062:SF52">
    <property type="entry name" value="RECEPTOR-LIKE PROTEIN 8-RELATED"/>
    <property type="match status" value="1"/>
</dbReference>
<evidence type="ECO:0000256" key="4">
    <source>
        <dbReference type="ARBA" id="ARBA00022614"/>
    </source>
</evidence>
<keyword evidence="5 12" id="KW-0812">Transmembrane</keyword>
<evidence type="ECO:0000256" key="10">
    <source>
        <dbReference type="ARBA" id="ARBA00023170"/>
    </source>
</evidence>
<dbReference type="Pfam" id="PF00560">
    <property type="entry name" value="LRR_1"/>
    <property type="match status" value="5"/>
</dbReference>
<reference evidence="13 14" key="1">
    <citation type="journal article" date="2023" name="G3 (Bethesda)">
        <title>A haplotype-resolved chromosome-scale genome for Quercus rubra L. provides insights into the genetics of adaptive traits for red oak species.</title>
        <authorList>
            <person name="Kapoor B."/>
            <person name="Jenkins J."/>
            <person name="Schmutz J."/>
            <person name="Zhebentyayeva T."/>
            <person name="Kuelheim C."/>
            <person name="Coggeshall M."/>
            <person name="Heim C."/>
            <person name="Lasky J.R."/>
            <person name="Leites L."/>
            <person name="Islam-Faridi N."/>
            <person name="Romero-Severson J."/>
            <person name="DeLeo V.L."/>
            <person name="Lucas S.M."/>
            <person name="Lazic D."/>
            <person name="Gailing O."/>
            <person name="Carlson J."/>
            <person name="Staton M."/>
        </authorList>
    </citation>
    <scope>NUCLEOTIDE SEQUENCE [LARGE SCALE GENOMIC DNA]</scope>
    <source>
        <strain evidence="13">Pseudo-F2</strain>
    </source>
</reference>
<keyword evidence="10" id="KW-0675">Receptor</keyword>
<keyword evidence="4" id="KW-0433">Leucine-rich repeat</keyword>
<dbReference type="InterPro" id="IPR003591">
    <property type="entry name" value="Leu-rich_rpt_typical-subtyp"/>
</dbReference>
<evidence type="ECO:0000256" key="2">
    <source>
        <dbReference type="ARBA" id="ARBA00009592"/>
    </source>
</evidence>
<dbReference type="SUPFAM" id="SSF52047">
    <property type="entry name" value="RNI-like"/>
    <property type="match status" value="1"/>
</dbReference>
<accession>A0AAN7F981</accession>
<organism evidence="13 14">
    <name type="scientific">Quercus rubra</name>
    <name type="common">Northern red oak</name>
    <name type="synonym">Quercus borealis</name>
    <dbReference type="NCBI Taxonomy" id="3512"/>
    <lineage>
        <taxon>Eukaryota</taxon>
        <taxon>Viridiplantae</taxon>
        <taxon>Streptophyta</taxon>
        <taxon>Embryophyta</taxon>
        <taxon>Tracheophyta</taxon>
        <taxon>Spermatophyta</taxon>
        <taxon>Magnoliopsida</taxon>
        <taxon>eudicotyledons</taxon>
        <taxon>Gunneridae</taxon>
        <taxon>Pentapetalae</taxon>
        <taxon>rosids</taxon>
        <taxon>fabids</taxon>
        <taxon>Fagales</taxon>
        <taxon>Fagaceae</taxon>
        <taxon>Quercus</taxon>
    </lineage>
</organism>
<keyword evidence="3" id="KW-1003">Cell membrane</keyword>
<comment type="subcellular location">
    <subcellularLocation>
        <location evidence="1">Cell membrane</location>
        <topology evidence="1">Single-pass type I membrane protein</topology>
    </subcellularLocation>
</comment>
<evidence type="ECO:0000313" key="14">
    <source>
        <dbReference type="Proteomes" id="UP001324115"/>
    </source>
</evidence>
<evidence type="ECO:0000256" key="12">
    <source>
        <dbReference type="SAM" id="Phobius"/>
    </source>
</evidence>
<evidence type="ECO:0000256" key="5">
    <source>
        <dbReference type="ARBA" id="ARBA00022692"/>
    </source>
</evidence>
<sequence>MTVGDHLLLSWVDEPESECCEWERITCSSTTGHVSHLFLHNIRNLNTDHYHDSHYYYHKDVVWFLNASLFETFKELKNLNLSLNWIGGWVENEGSESLLRLNKLERLDLGSNLFNQNIIQSLRLLKSLKTLNLAANLLEGSFPAEDFKSLSKLSKLKHLDLGHNSFDKGILGSLSSLSALKSLKLDSNDMEGPLYDQGLCELKKLEELDLSWNSFEGILPSCLYNLTSLQLLDLSGNEFRGNISSLIAGLTSLKYIDLCFNHFEHFSFDSLANISKLEFFQFKCDSKTLDIETENSGWVPLFQLDFLVFSNCYLNYSNQIPTFLLHQHNLRVLDLSYSNLKGPFPGWLLENNTRLEFVSLNNNFFTGHFHLWLPLNSAYAMDVSNNQLSGQLQGNMGNILPKIRLLNLSKNAFEGYLPLSIGNMSLLDLLNLSFNNFSGEIPKELLIGCFQLQILDLSNNKFSGHLLSITFNFTKLRVLKINDNQFSGTLSPKCSLMSYFDVSNNKMSDKIPTWICNNTYIDTLFLRNNFFKGQIPCETIQIRHLDLSQNSLSGSLPSWSSERLEQLHLGQNNFSGSIPEAFFNISRLWTLDISDNRLSGRIPNAIGELWGLRILLLRGNLLSGEIPTQLCQMENINLMDLSNNFLSGMIPHCFHRISFDPINIFGAYYSVLFSTTPYQYRIFQKVIDVPFLGLSNYFKASGEVGLGYLYAPPDEFNFVTKYRLSSYKGHILDYMSGLDFSCNNLTGGIPLELGQLSRIHALNLSHNQLTGSIPETLSKMTELESLDLCHNCLNGEIPPQLIELHFLEVFSVAHNNLSGRTPDMKAQFGTFSARSYDFNPFLCGLPLQKNCTSDDSPPMPTKSSDVNDGKWYKVDQTIFFISFSVTYSMFFLGVIIVLYINPHWRLRCFNLVEDCMYSFRLYN</sequence>
<dbReference type="EMBL" id="JAXUIC010000005">
    <property type="protein sequence ID" value="KAK4587639.1"/>
    <property type="molecule type" value="Genomic_DNA"/>
</dbReference>
<dbReference type="Proteomes" id="UP001324115">
    <property type="component" value="Unassembled WGS sequence"/>
</dbReference>
<name>A0AAN7F981_QUERU</name>
<protein>
    <recommendedName>
        <fullName evidence="15">Leucine-rich repeat-containing N-terminal plant-type domain-containing protein</fullName>
    </recommendedName>
</protein>
<comment type="caution">
    <text evidence="13">The sequence shown here is derived from an EMBL/GenBank/DDBJ whole genome shotgun (WGS) entry which is preliminary data.</text>
</comment>
<evidence type="ECO:0000256" key="6">
    <source>
        <dbReference type="ARBA" id="ARBA00022729"/>
    </source>
</evidence>
<dbReference type="SUPFAM" id="SSF52058">
    <property type="entry name" value="L domain-like"/>
    <property type="match status" value="2"/>
</dbReference>
<dbReference type="FunFam" id="3.80.10.10:FF:000095">
    <property type="entry name" value="LRR receptor-like serine/threonine-protein kinase GSO1"/>
    <property type="match status" value="1"/>
</dbReference>
<dbReference type="InterPro" id="IPR032675">
    <property type="entry name" value="LRR_dom_sf"/>
</dbReference>
<evidence type="ECO:0008006" key="15">
    <source>
        <dbReference type="Google" id="ProtNLM"/>
    </source>
</evidence>
<keyword evidence="11" id="KW-0325">Glycoprotein</keyword>
<feature type="transmembrane region" description="Helical" evidence="12">
    <location>
        <begin position="878"/>
        <end position="900"/>
    </location>
</feature>
<dbReference type="InterPro" id="IPR051502">
    <property type="entry name" value="RLP_Defense_Trigger"/>
</dbReference>